<protein>
    <submittedName>
        <fullName evidence="2">Actin</fullName>
    </submittedName>
</protein>
<evidence type="ECO:0000313" key="4">
    <source>
        <dbReference type="Proteomes" id="UP000018208"/>
    </source>
</evidence>
<reference evidence="2 3" key="1">
    <citation type="journal article" date="2014" name="PLoS Genet.">
        <title>The Genome of Spironucleus salmonicida Highlights a Fish Pathogen Adapted to Fluctuating Environments.</title>
        <authorList>
            <person name="Xu F."/>
            <person name="Jerlstrom-Hultqvist J."/>
            <person name="Einarsson E."/>
            <person name="Astvaldsson A."/>
            <person name="Svard S.G."/>
            <person name="Andersson J.O."/>
        </authorList>
    </citation>
    <scope>NUCLEOTIDE SEQUENCE</scope>
    <source>
        <strain evidence="3">ATCC 50377</strain>
    </source>
</reference>
<evidence type="ECO:0000256" key="1">
    <source>
        <dbReference type="RuleBase" id="RU000487"/>
    </source>
</evidence>
<dbReference type="OrthoDB" id="5132116at2759"/>
<name>V6LDH3_9EUKA</name>
<dbReference type="EMBL" id="KI546159">
    <property type="protein sequence ID" value="EST42560.1"/>
    <property type="molecule type" value="Genomic_DNA"/>
</dbReference>
<evidence type="ECO:0000313" key="2">
    <source>
        <dbReference type="EMBL" id="EST42560.1"/>
    </source>
</evidence>
<organism evidence="2">
    <name type="scientific">Spironucleus salmonicida</name>
    <dbReference type="NCBI Taxonomy" id="348837"/>
    <lineage>
        <taxon>Eukaryota</taxon>
        <taxon>Metamonada</taxon>
        <taxon>Diplomonadida</taxon>
        <taxon>Hexamitidae</taxon>
        <taxon>Hexamitinae</taxon>
        <taxon>Spironucleus</taxon>
    </lineage>
</organism>
<dbReference type="Proteomes" id="UP000018208">
    <property type="component" value="Unassembled WGS sequence"/>
</dbReference>
<reference evidence="3" key="2">
    <citation type="submission" date="2020-12" db="EMBL/GenBank/DDBJ databases">
        <title>New Spironucleus salmonicida genome in near-complete chromosomes.</title>
        <authorList>
            <person name="Xu F."/>
            <person name="Kurt Z."/>
            <person name="Jimenez-Gonzalez A."/>
            <person name="Astvaldsson A."/>
            <person name="Andersson J.O."/>
            <person name="Svard S.G."/>
        </authorList>
    </citation>
    <scope>NUCLEOTIDE SEQUENCE</scope>
    <source>
        <strain evidence="3">ATCC 50377</strain>
    </source>
</reference>
<dbReference type="Pfam" id="PF00022">
    <property type="entry name" value="Actin"/>
    <property type="match status" value="2"/>
</dbReference>
<gene>
    <name evidence="2" type="ORF">SS50377_17875</name>
    <name evidence="3" type="ORF">SS50377_28002</name>
</gene>
<comment type="similarity">
    <text evidence="1">Belongs to the actin family.</text>
</comment>
<dbReference type="CDD" id="cd10169">
    <property type="entry name" value="ASKHA_NBD_actin-like"/>
    <property type="match status" value="1"/>
</dbReference>
<dbReference type="EMBL" id="AUWU02000008">
    <property type="protein sequence ID" value="KAH0570028.1"/>
    <property type="molecule type" value="Genomic_DNA"/>
</dbReference>
<dbReference type="AlphaFoldDB" id="V6LDH3"/>
<dbReference type="VEuPathDB" id="GiardiaDB:SS50377_28002"/>
<dbReference type="InterPro" id="IPR004000">
    <property type="entry name" value="Actin"/>
</dbReference>
<dbReference type="Gene3D" id="3.90.640.10">
    <property type="entry name" value="Actin, Chain A, domain 4"/>
    <property type="match status" value="1"/>
</dbReference>
<dbReference type="InterPro" id="IPR043129">
    <property type="entry name" value="ATPase_NBD"/>
</dbReference>
<evidence type="ECO:0000313" key="3">
    <source>
        <dbReference type="EMBL" id="KAH0570028.1"/>
    </source>
</evidence>
<proteinExistence type="inferred from homology"/>
<dbReference type="Gene3D" id="3.30.420.40">
    <property type="match status" value="2"/>
</dbReference>
<sequence length="357" mass="39483">MEYPQLITQTLQNSLVFDFGSYTTKIGDSDSPEPLNIFPSAVTTTGLIGDALTRNTAPEIQYFMKNGELTDSDLLEVFLTQYQKQQNFQQPTLITTPFFTPKQQKFAQAQLFFEKFDSRALYFYDSEAASAAAGGLTNAINIDLGYGKSSISCILDGKTLHNSSILMNLNGELIMNNLDLKSEKLNLIQSMQIKTDILAVVARIGEEAGQCQIQNEFPLPDGTIIQTGILSELEGFFSPSTQKLTLGNNSLQFNVFSVLQALPDFSQKELLMNIIPTGGLSNIQNINSRIRTEVEQVCGLAGKVRINQLNNGITRKDCASWLGGSILGSLSIFGYLWVSRGEWDEFGDSIFERRGMV</sequence>
<accession>V6LDH3</accession>
<keyword evidence="4" id="KW-1185">Reference proteome</keyword>
<dbReference type="PANTHER" id="PTHR11937">
    <property type="entry name" value="ACTIN"/>
    <property type="match status" value="1"/>
</dbReference>
<dbReference type="SMART" id="SM00268">
    <property type="entry name" value="ACTIN"/>
    <property type="match status" value="1"/>
</dbReference>
<dbReference type="SUPFAM" id="SSF53067">
    <property type="entry name" value="Actin-like ATPase domain"/>
    <property type="match status" value="2"/>
</dbReference>